<gene>
    <name evidence="2" type="ORF">EIK79_02290</name>
</gene>
<dbReference type="EMBL" id="RRCH01000003">
    <property type="protein sequence ID" value="RRJ33648.1"/>
    <property type="molecule type" value="Genomic_DNA"/>
</dbReference>
<proteinExistence type="predicted"/>
<evidence type="ECO:0000313" key="2">
    <source>
        <dbReference type="EMBL" id="RRJ33648.1"/>
    </source>
</evidence>
<feature type="compositionally biased region" description="Polar residues" evidence="1">
    <location>
        <begin position="250"/>
        <end position="260"/>
    </location>
</feature>
<dbReference type="AlphaFoldDB" id="A0A3P3RL78"/>
<organism evidence="2 3">
    <name type="scientific">Halocatena pleomorpha</name>
    <dbReference type="NCBI Taxonomy" id="1785090"/>
    <lineage>
        <taxon>Archaea</taxon>
        <taxon>Methanobacteriati</taxon>
        <taxon>Methanobacteriota</taxon>
        <taxon>Stenosarchaea group</taxon>
        <taxon>Halobacteria</taxon>
        <taxon>Halobacteriales</taxon>
        <taxon>Natronomonadaceae</taxon>
        <taxon>Halocatena</taxon>
    </lineage>
</organism>
<dbReference type="OrthoDB" id="197823at2157"/>
<dbReference type="InterPro" id="IPR036278">
    <property type="entry name" value="Sialidase_sf"/>
</dbReference>
<dbReference type="InterPro" id="IPR015943">
    <property type="entry name" value="WD40/YVTN_repeat-like_dom_sf"/>
</dbReference>
<dbReference type="Proteomes" id="UP000282322">
    <property type="component" value="Unassembled WGS sequence"/>
</dbReference>
<feature type="region of interest" description="Disordered" evidence="1">
    <location>
        <begin position="303"/>
        <end position="323"/>
    </location>
</feature>
<dbReference type="RefSeq" id="WP_124953515.1">
    <property type="nucleotide sequence ID" value="NZ_RRCH01000003.1"/>
</dbReference>
<evidence type="ECO:0000256" key="1">
    <source>
        <dbReference type="SAM" id="MobiDB-lite"/>
    </source>
</evidence>
<dbReference type="SUPFAM" id="SSF50939">
    <property type="entry name" value="Sialidases"/>
    <property type="match status" value="1"/>
</dbReference>
<accession>A0A3P3RL78</accession>
<sequence>MKLQSISNGRVYASRGRTVFSGPPGRLEPLSRLPNPLAGVSGLRYAVTTTPPWRSVVEWAVGAYQTTNVWPITESVLVATVRRQLFASHDGGRTWLHTHRLPPSSGVAGVLPTAVCAHRGAIYLGEYPLDDDATPRILRSVDAGRTWSPVLELPDVRHIHTICSDPYTGELWVTTGDRDPECYIGRLREGQLEPVGGGSQRWRAVALVFTPSAVLWGMDCVYSDRNPIFRLDRADINEESTRPTPGVDSRSPTAERSPSNCGGHPALDTSPSLTSVGVVPNSVYFGTTLTVDDTPWVVFSTAAETGGDSTAPNRDHTDEARTKSEHKTATVIAASARTEYTDWYELARFRTPTRLIKRVDPGGWVPTANTYVFLGADADHGLIINPFNTATDHGRLITVSPETIARVAESQSR</sequence>
<keyword evidence="2" id="KW-0378">Hydrolase</keyword>
<dbReference type="Gene3D" id="2.130.10.10">
    <property type="entry name" value="YVTN repeat-like/Quinoprotein amine dehydrogenase"/>
    <property type="match status" value="1"/>
</dbReference>
<feature type="region of interest" description="Disordered" evidence="1">
    <location>
        <begin position="236"/>
        <end position="273"/>
    </location>
</feature>
<name>A0A3P3RL78_9EURY</name>
<reference evidence="2 3" key="1">
    <citation type="submission" date="2018-11" db="EMBL/GenBank/DDBJ databases">
        <title>Taxonoimc description of Halomarina strain SPP-AMP-1.</title>
        <authorList>
            <person name="Pal Y."/>
            <person name="Srinivasana K."/>
            <person name="Verma A."/>
            <person name="Kumar P."/>
        </authorList>
    </citation>
    <scope>NUCLEOTIDE SEQUENCE [LARGE SCALE GENOMIC DNA]</scope>
    <source>
        <strain evidence="2 3">SPP-AMP-1</strain>
    </source>
</reference>
<protein>
    <submittedName>
        <fullName evidence="2">Glycosyl hydrolase</fullName>
    </submittedName>
</protein>
<feature type="compositionally biased region" description="Basic and acidic residues" evidence="1">
    <location>
        <begin position="313"/>
        <end position="323"/>
    </location>
</feature>
<evidence type="ECO:0000313" key="3">
    <source>
        <dbReference type="Proteomes" id="UP000282322"/>
    </source>
</evidence>
<comment type="caution">
    <text evidence="2">The sequence shown here is derived from an EMBL/GenBank/DDBJ whole genome shotgun (WGS) entry which is preliminary data.</text>
</comment>
<dbReference type="GO" id="GO:0016787">
    <property type="term" value="F:hydrolase activity"/>
    <property type="evidence" value="ECO:0007669"/>
    <property type="project" value="UniProtKB-KW"/>
</dbReference>
<keyword evidence="3" id="KW-1185">Reference proteome</keyword>